<reference evidence="2" key="1">
    <citation type="submission" date="2018-02" db="EMBL/GenBank/DDBJ databases">
        <authorList>
            <person name="Hornung B."/>
        </authorList>
    </citation>
    <scope>NUCLEOTIDE SEQUENCE [LARGE SCALE GENOMIC DNA]</scope>
</reference>
<gene>
    <name evidence="1" type="ORF">PROPJV5_1409</name>
</gene>
<dbReference type="RefSeq" id="WP_119715566.1">
    <property type="nucleotide sequence ID" value="NZ_OMOH01000004.1"/>
</dbReference>
<dbReference type="OrthoDB" id="3721275at2"/>
<dbReference type="AlphaFoldDB" id="A0A375I3W3"/>
<evidence type="ECO:0000313" key="2">
    <source>
        <dbReference type="Proteomes" id="UP000265962"/>
    </source>
</evidence>
<evidence type="ECO:0000313" key="1">
    <source>
        <dbReference type="EMBL" id="SPF68414.1"/>
    </source>
</evidence>
<protein>
    <recommendedName>
        <fullName evidence="3">DUF4878 domain-containing protein</fullName>
    </recommendedName>
</protein>
<proteinExistence type="predicted"/>
<accession>A0A375I3W3</accession>
<organism evidence="1 2">
    <name type="scientific">Propionibacterium ruminifibrarum</name>
    <dbReference type="NCBI Taxonomy" id="1962131"/>
    <lineage>
        <taxon>Bacteria</taxon>
        <taxon>Bacillati</taxon>
        <taxon>Actinomycetota</taxon>
        <taxon>Actinomycetes</taxon>
        <taxon>Propionibacteriales</taxon>
        <taxon>Propionibacteriaceae</taxon>
        <taxon>Propionibacterium</taxon>
    </lineage>
</organism>
<keyword evidence="2" id="KW-1185">Reference proteome</keyword>
<dbReference type="Proteomes" id="UP000265962">
    <property type="component" value="Unassembled WGS sequence"/>
</dbReference>
<dbReference type="EMBL" id="OMOH01000004">
    <property type="protein sequence ID" value="SPF68414.1"/>
    <property type="molecule type" value="Genomic_DNA"/>
</dbReference>
<evidence type="ECO:0008006" key="3">
    <source>
        <dbReference type="Google" id="ProtNLM"/>
    </source>
</evidence>
<name>A0A375I3W3_9ACTN</name>
<sequence>MRPHTTPNTTKRTAVVATVLLSLVIGVALATAIWHRAAIGHRDGQAARETVGAYLTAVAEGDAETARGYLGEVDDDSLLTDEVLEESRARAPMTDITVGRATKNWLEDGVYDVQVAYTLGEEVSTVMRVETAGGLVITSVSWLWLAEFTDVDFTVNGAIPATDEPNVFPGSYLLEASNEYLEIAGEPIAATDTSIAPYGPSVENELVVSEAGIQMFRGKVVAEATECLASTRLDPGCGIHAIPQYPDSVPECEEIGEDSVQRHLDAGQAARLETVTPEPDHWEPTIIKVLFTELGRFTVTVSCRTGDTWSSREIADYSQIRGLFFGSPSIDLTDPDLAVVWDR</sequence>